<sequence>MEQAKSAGRIYLATVLMTLAGALINRLIYKGTGNYLLILIISQLLLIIPSVFYLVKQRKGLAETIGFRSISVGSIVLVIIFAYLIMPLMGLINAISMLFVNNDTTQVISNLVGKNGFLVSLVMVALVPCLMEESVYRGVLFQSYRQTSTLKGIFLSGFLFGLIHQNFNQFSYAFVMGVVFALVIEATGSILSTMIIHFIINSSSVMSLALQSRINGLAGTEAILDSAQKVDLGTTIIYMIPIAAISTLLAFFVFRVLADNSGRWEHVKSIFKERTKTHFLTPSLIIGMAICLIIMIIVEYQGRFSTGISKDEGFVTVIYGIIHGVQNFFF</sequence>
<dbReference type="InterPro" id="IPR003675">
    <property type="entry name" value="Rce1/LyrA-like_dom"/>
</dbReference>
<dbReference type="GO" id="GO:0004175">
    <property type="term" value="F:endopeptidase activity"/>
    <property type="evidence" value="ECO:0007669"/>
    <property type="project" value="UniProtKB-ARBA"/>
</dbReference>
<feature type="transmembrane region" description="Helical" evidence="1">
    <location>
        <begin position="75"/>
        <end position="99"/>
    </location>
</feature>
<dbReference type="Pfam" id="PF02517">
    <property type="entry name" value="Rce1-like"/>
    <property type="match status" value="1"/>
</dbReference>
<accession>A0A7I8DIZ4</accession>
<organism evidence="3 4">
    <name type="scientific">Anaerocolumna chitinilytica</name>
    <dbReference type="NCBI Taxonomy" id="1727145"/>
    <lineage>
        <taxon>Bacteria</taxon>
        <taxon>Bacillati</taxon>
        <taxon>Bacillota</taxon>
        <taxon>Clostridia</taxon>
        <taxon>Lachnospirales</taxon>
        <taxon>Lachnospiraceae</taxon>
        <taxon>Anaerocolumna</taxon>
    </lineage>
</organism>
<keyword evidence="4" id="KW-1185">Reference proteome</keyword>
<dbReference type="RefSeq" id="WP_185257773.1">
    <property type="nucleotide sequence ID" value="NZ_AP023368.1"/>
</dbReference>
<feature type="transmembrane region" description="Helical" evidence="1">
    <location>
        <begin position="35"/>
        <end position="55"/>
    </location>
</feature>
<name>A0A7I8DIZ4_9FIRM</name>
<dbReference type="GO" id="GO:0080120">
    <property type="term" value="P:CAAX-box protein maturation"/>
    <property type="evidence" value="ECO:0007669"/>
    <property type="project" value="UniProtKB-ARBA"/>
</dbReference>
<proteinExistence type="predicted"/>
<evidence type="ECO:0000313" key="4">
    <source>
        <dbReference type="Proteomes" id="UP000515703"/>
    </source>
</evidence>
<feature type="transmembrane region" description="Helical" evidence="1">
    <location>
        <begin position="173"/>
        <end position="200"/>
    </location>
</feature>
<evidence type="ECO:0000259" key="2">
    <source>
        <dbReference type="Pfam" id="PF02517"/>
    </source>
</evidence>
<dbReference type="InterPro" id="IPR052710">
    <property type="entry name" value="CAAX_protease"/>
</dbReference>
<reference evidence="3 4" key="2">
    <citation type="submission" date="2020-08" db="EMBL/GenBank/DDBJ databases">
        <authorList>
            <person name="Ueki A."/>
            <person name="Tonouchi A."/>
        </authorList>
    </citation>
    <scope>NUCLEOTIDE SEQUENCE [LARGE SCALE GENOMIC DNA]</scope>
    <source>
        <strain evidence="3 4">CTTW</strain>
    </source>
</reference>
<protein>
    <recommendedName>
        <fullName evidence="2">CAAX prenyl protease 2/Lysostaphin resistance protein A-like domain-containing protein</fullName>
    </recommendedName>
</protein>
<dbReference type="PANTHER" id="PTHR36435">
    <property type="entry name" value="SLR1288 PROTEIN"/>
    <property type="match status" value="1"/>
</dbReference>
<dbReference type="AlphaFoldDB" id="A0A7I8DIZ4"/>
<keyword evidence="1" id="KW-0472">Membrane</keyword>
<evidence type="ECO:0000256" key="1">
    <source>
        <dbReference type="SAM" id="Phobius"/>
    </source>
</evidence>
<feature type="domain" description="CAAX prenyl protease 2/Lysostaphin resistance protein A-like" evidence="2">
    <location>
        <begin position="116"/>
        <end position="202"/>
    </location>
</feature>
<reference evidence="3 4" key="1">
    <citation type="submission" date="2020-08" db="EMBL/GenBank/DDBJ databases">
        <title>Draft genome sequencing of an Anaerocolumna strain isolated from anoxic soil subjected to BSD treatment.</title>
        <authorList>
            <person name="Uek A."/>
            <person name="Tonouchi A."/>
        </authorList>
    </citation>
    <scope>NUCLEOTIDE SEQUENCE [LARGE SCALE GENOMIC DNA]</scope>
    <source>
        <strain evidence="3 4">CTTW</strain>
    </source>
</reference>
<evidence type="ECO:0000313" key="3">
    <source>
        <dbReference type="EMBL" id="BCJ97334.1"/>
    </source>
</evidence>
<feature type="transmembrane region" description="Helical" evidence="1">
    <location>
        <begin position="12"/>
        <end position="29"/>
    </location>
</feature>
<gene>
    <name evidence="3" type="ORF">bsdcttw_03750</name>
</gene>
<dbReference type="PANTHER" id="PTHR36435:SF1">
    <property type="entry name" value="CAAX AMINO TERMINAL PROTEASE FAMILY PROTEIN"/>
    <property type="match status" value="1"/>
</dbReference>
<keyword evidence="1" id="KW-0812">Transmembrane</keyword>
<dbReference type="EMBL" id="AP023368">
    <property type="protein sequence ID" value="BCJ97334.1"/>
    <property type="molecule type" value="Genomic_DNA"/>
</dbReference>
<dbReference type="Proteomes" id="UP000515703">
    <property type="component" value="Chromosome"/>
</dbReference>
<keyword evidence="1" id="KW-1133">Transmembrane helix</keyword>
<feature type="transmembrane region" description="Helical" evidence="1">
    <location>
        <begin position="278"/>
        <end position="298"/>
    </location>
</feature>
<feature type="transmembrane region" description="Helical" evidence="1">
    <location>
        <begin position="236"/>
        <end position="258"/>
    </location>
</feature>
<dbReference type="KEGG" id="acht:bsdcttw_03750"/>
<feature type="transmembrane region" description="Helical" evidence="1">
    <location>
        <begin position="111"/>
        <end position="130"/>
    </location>
</feature>